<dbReference type="Gene3D" id="3.30.750.24">
    <property type="entry name" value="STAS domain"/>
    <property type="match status" value="1"/>
</dbReference>
<dbReference type="EMBL" id="JBHSAO010000001">
    <property type="protein sequence ID" value="MFC4023116.1"/>
    <property type="molecule type" value="Genomic_DNA"/>
</dbReference>
<keyword evidence="1" id="KW-0597">Phosphoprotein</keyword>
<dbReference type="SUPFAM" id="SSF52091">
    <property type="entry name" value="SpoIIaa-like"/>
    <property type="match status" value="1"/>
</dbReference>
<gene>
    <name evidence="3" type="ORF">ACFOUV_04700</name>
</gene>
<comment type="caution">
    <text evidence="3">The sequence shown here is derived from an EMBL/GenBank/DDBJ whole genome shotgun (WGS) entry which is preliminary data.</text>
</comment>
<organism evidence="3 4">
    <name type="scientific">Oceanobacillus longus</name>
    <dbReference type="NCBI Taxonomy" id="930120"/>
    <lineage>
        <taxon>Bacteria</taxon>
        <taxon>Bacillati</taxon>
        <taxon>Bacillota</taxon>
        <taxon>Bacilli</taxon>
        <taxon>Bacillales</taxon>
        <taxon>Bacillaceae</taxon>
        <taxon>Oceanobacillus</taxon>
    </lineage>
</organism>
<sequence>MNLNYDGDQEIKDFIIENREDFERMLLEEAEQVRDKVEEINLIGNINLLENAYNLVISVVDNKPEAVTELATREGIAWAGHNLTLAFKLEWIQAIRKTLWEFLYEYDRIGEKLNQKEEYYNLQININSLVDEFFRSFFLSYSTYKDQLIESKNELVESLSAPIIPVTGKVSILPLIGMLDEFRGNIIEEKVLNDISQKGVQTLIIDLSGLAKMDGNAIQLFIKLMDGITMMGCKGIITGMRPEVVSHFINRDLSHGNNIETKATLQQALGDFLEVK</sequence>
<dbReference type="Proteomes" id="UP001595772">
    <property type="component" value="Unassembled WGS sequence"/>
</dbReference>
<dbReference type="InterPro" id="IPR036513">
    <property type="entry name" value="STAS_dom_sf"/>
</dbReference>
<evidence type="ECO:0000256" key="1">
    <source>
        <dbReference type="ARBA" id="ARBA00022553"/>
    </source>
</evidence>
<reference evidence="4" key="1">
    <citation type="journal article" date="2019" name="Int. J. Syst. Evol. Microbiol.">
        <title>The Global Catalogue of Microorganisms (GCM) 10K type strain sequencing project: providing services to taxonomists for standard genome sequencing and annotation.</title>
        <authorList>
            <consortium name="The Broad Institute Genomics Platform"/>
            <consortium name="The Broad Institute Genome Sequencing Center for Infectious Disease"/>
            <person name="Wu L."/>
            <person name="Ma J."/>
        </authorList>
    </citation>
    <scope>NUCLEOTIDE SEQUENCE [LARGE SCALE GENOMIC DNA]</scope>
    <source>
        <strain evidence="4">IBRC-M 10703</strain>
    </source>
</reference>
<evidence type="ECO:0000313" key="3">
    <source>
        <dbReference type="EMBL" id="MFC4023116.1"/>
    </source>
</evidence>
<dbReference type="RefSeq" id="WP_379495594.1">
    <property type="nucleotide sequence ID" value="NZ_JBHSAO010000001.1"/>
</dbReference>
<dbReference type="InterPro" id="IPR051932">
    <property type="entry name" value="Bact_StressResp_Reg"/>
</dbReference>
<evidence type="ECO:0000259" key="2">
    <source>
        <dbReference type="PROSITE" id="PS50801"/>
    </source>
</evidence>
<keyword evidence="4" id="KW-1185">Reference proteome</keyword>
<dbReference type="Pfam" id="PF01740">
    <property type="entry name" value="STAS"/>
    <property type="match status" value="1"/>
</dbReference>
<dbReference type="PROSITE" id="PS50801">
    <property type="entry name" value="STAS"/>
    <property type="match status" value="1"/>
</dbReference>
<dbReference type="InterPro" id="IPR002645">
    <property type="entry name" value="STAS_dom"/>
</dbReference>
<dbReference type="PANTHER" id="PTHR33745">
    <property type="entry name" value="RSBT ANTAGONIST PROTEIN RSBS-RELATED"/>
    <property type="match status" value="1"/>
</dbReference>
<accession>A0ABV8GYJ3</accession>
<evidence type="ECO:0000313" key="4">
    <source>
        <dbReference type="Proteomes" id="UP001595772"/>
    </source>
</evidence>
<protein>
    <submittedName>
        <fullName evidence="3">STAS domain-containing protein</fullName>
    </submittedName>
</protein>
<proteinExistence type="predicted"/>
<feature type="domain" description="STAS" evidence="2">
    <location>
        <begin position="160"/>
        <end position="272"/>
    </location>
</feature>
<name>A0ABV8GYJ3_9BACI</name>
<dbReference type="CDD" id="cd07041">
    <property type="entry name" value="STAS_RsbR_RsbS_like"/>
    <property type="match status" value="1"/>
</dbReference>
<dbReference type="PANTHER" id="PTHR33745:SF3">
    <property type="entry name" value="RSBT CO-ANTAGONIST PROTEIN RSBRC"/>
    <property type="match status" value="1"/>
</dbReference>